<feature type="domain" description="Cation efflux protein cytoplasmic" evidence="11">
    <location>
        <begin position="218"/>
        <end position="291"/>
    </location>
</feature>
<dbReference type="Gene3D" id="1.20.1510.10">
    <property type="entry name" value="Cation efflux protein transmembrane domain"/>
    <property type="match status" value="1"/>
</dbReference>
<dbReference type="AlphaFoldDB" id="A0A9P7SX94"/>
<dbReference type="NCBIfam" id="TIGR01297">
    <property type="entry name" value="CDF"/>
    <property type="match status" value="1"/>
</dbReference>
<dbReference type="InterPro" id="IPR027469">
    <property type="entry name" value="Cation_efflux_TMD_sf"/>
</dbReference>
<evidence type="ECO:0000256" key="4">
    <source>
        <dbReference type="ARBA" id="ARBA00022692"/>
    </source>
</evidence>
<evidence type="ECO:0000259" key="10">
    <source>
        <dbReference type="Pfam" id="PF01545"/>
    </source>
</evidence>
<comment type="caution">
    <text evidence="12">The sequence shown here is derived from an EMBL/GenBank/DDBJ whole genome shotgun (WGS) entry which is preliminary data.</text>
</comment>
<evidence type="ECO:0000259" key="11">
    <source>
        <dbReference type="Pfam" id="PF16916"/>
    </source>
</evidence>
<comment type="subcellular location">
    <subcellularLocation>
        <location evidence="1">Membrane</location>
        <topology evidence="1">Multi-pass membrane protein</topology>
    </subcellularLocation>
</comment>
<dbReference type="Pfam" id="PF16916">
    <property type="entry name" value="ZT_dimer"/>
    <property type="match status" value="1"/>
</dbReference>
<dbReference type="SUPFAM" id="SSF161111">
    <property type="entry name" value="Cation efflux protein transmembrane domain-like"/>
    <property type="match status" value="1"/>
</dbReference>
<evidence type="ECO:0000256" key="1">
    <source>
        <dbReference type="ARBA" id="ARBA00004141"/>
    </source>
</evidence>
<evidence type="ECO:0008006" key="14">
    <source>
        <dbReference type="Google" id="ProtNLM"/>
    </source>
</evidence>
<evidence type="ECO:0000313" key="13">
    <source>
        <dbReference type="Proteomes" id="UP000748025"/>
    </source>
</evidence>
<evidence type="ECO:0000256" key="6">
    <source>
        <dbReference type="ARBA" id="ARBA00022989"/>
    </source>
</evidence>
<accession>A0A9P7SX94</accession>
<evidence type="ECO:0000256" key="5">
    <source>
        <dbReference type="ARBA" id="ARBA00022833"/>
    </source>
</evidence>
<dbReference type="GO" id="GO:0005385">
    <property type="term" value="F:zinc ion transmembrane transporter activity"/>
    <property type="evidence" value="ECO:0007669"/>
    <property type="project" value="TreeGrafter"/>
</dbReference>
<feature type="transmembrane region" description="Helical" evidence="9">
    <location>
        <begin position="36"/>
        <end position="58"/>
    </location>
</feature>
<reference evidence="12" key="1">
    <citation type="journal article" date="2020" name="bioRxiv">
        <title>Whole genome comparisons of ergot fungi reveals the divergence and evolution of species within the genus Claviceps are the result of varying mechanisms driving genome evolution and host range expansion.</title>
        <authorList>
            <person name="Wyka S.A."/>
            <person name="Mondo S.J."/>
            <person name="Liu M."/>
            <person name="Dettman J."/>
            <person name="Nalam V."/>
            <person name="Broders K.D."/>
        </authorList>
    </citation>
    <scope>NUCLEOTIDE SEQUENCE</scope>
    <source>
        <strain evidence="12">CCC 602</strain>
    </source>
</reference>
<keyword evidence="5" id="KW-0862">Zinc</keyword>
<sequence length="368" mass="39965">LSDVVGFAVALVALMMSERSVPPPRQYTFGWQRATLLGAFFNGVFLLALGISILIQAIERVTDHPHVDQPKIVFIIGCVGLALNLLVMSFLHAVKSTIMTPETPTAVHIAIRILMENIYIMEAFAVATIRHDGHKHAVSTPPNPGKDLGLLGVFVHVVGDAINNVGVIIAALIIWLTDSPIRYYADPAIGICIAIMIFLTALPLTKRSGSILMQVVPAGINVEHVKHDIEMINGVQSVHELHIWRLNQQKSIATAHIVVNDRTVRDFAETAKIIMECLHAYGIHSATIQPEALPPVAASHVERASTDSKTATIREGQINLSACQVLCCSKRGASHEHGRSQHGQGNIDENQAGLLQNDPVTALPDIWL</sequence>
<name>A0A9P7SX94_9HYPO</name>
<dbReference type="GO" id="GO:0006882">
    <property type="term" value="P:intracellular zinc ion homeostasis"/>
    <property type="evidence" value="ECO:0007669"/>
    <property type="project" value="TreeGrafter"/>
</dbReference>
<organism evidence="12 13">
    <name type="scientific">Claviceps pusilla</name>
    <dbReference type="NCBI Taxonomy" id="123648"/>
    <lineage>
        <taxon>Eukaryota</taxon>
        <taxon>Fungi</taxon>
        <taxon>Dikarya</taxon>
        <taxon>Ascomycota</taxon>
        <taxon>Pezizomycotina</taxon>
        <taxon>Sordariomycetes</taxon>
        <taxon>Hypocreomycetidae</taxon>
        <taxon>Hypocreales</taxon>
        <taxon>Clavicipitaceae</taxon>
        <taxon>Claviceps</taxon>
    </lineage>
</organism>
<keyword evidence="13" id="KW-1185">Reference proteome</keyword>
<feature type="transmembrane region" description="Helical" evidence="9">
    <location>
        <begin position="70"/>
        <end position="94"/>
    </location>
</feature>
<evidence type="ECO:0000256" key="8">
    <source>
        <dbReference type="SAM" id="MobiDB-lite"/>
    </source>
</evidence>
<feature type="transmembrane region" description="Helical" evidence="9">
    <location>
        <begin position="188"/>
        <end position="205"/>
    </location>
</feature>
<evidence type="ECO:0000256" key="9">
    <source>
        <dbReference type="SAM" id="Phobius"/>
    </source>
</evidence>
<dbReference type="InterPro" id="IPR027470">
    <property type="entry name" value="Cation_efflux_CTD"/>
</dbReference>
<keyword evidence="4 9" id="KW-0812">Transmembrane</keyword>
<evidence type="ECO:0000256" key="7">
    <source>
        <dbReference type="ARBA" id="ARBA00023136"/>
    </source>
</evidence>
<keyword evidence="6 9" id="KW-1133">Transmembrane helix</keyword>
<dbReference type="InterPro" id="IPR002524">
    <property type="entry name" value="Cation_efflux"/>
</dbReference>
<dbReference type="PANTHER" id="PTHR45820">
    <property type="entry name" value="FI23527P1"/>
    <property type="match status" value="1"/>
</dbReference>
<evidence type="ECO:0000256" key="3">
    <source>
        <dbReference type="ARBA" id="ARBA00022448"/>
    </source>
</evidence>
<protein>
    <recommendedName>
        <fullName evidence="14">Zinc/cadmium resistance protein</fullName>
    </recommendedName>
</protein>
<evidence type="ECO:0000313" key="12">
    <source>
        <dbReference type="EMBL" id="KAG6011161.1"/>
    </source>
</evidence>
<dbReference type="PANTHER" id="PTHR45820:SF5">
    <property type="entry name" value="DIFFUSION FACILITATOR FAMILY METAL ION TRANSPORTER, PUTATIVE-RELATED"/>
    <property type="match status" value="1"/>
</dbReference>
<dbReference type="Proteomes" id="UP000748025">
    <property type="component" value="Unassembled WGS sequence"/>
</dbReference>
<dbReference type="InterPro" id="IPR058533">
    <property type="entry name" value="Cation_efflux_TM"/>
</dbReference>
<proteinExistence type="inferred from homology"/>
<comment type="similarity">
    <text evidence="2">Belongs to the cation diffusion facilitator (CDF) transporter (TC 2.A.4) family. SLC30A subfamily.</text>
</comment>
<dbReference type="InterPro" id="IPR036837">
    <property type="entry name" value="Cation_efflux_CTD_sf"/>
</dbReference>
<dbReference type="EMBL" id="SRPW01000927">
    <property type="protein sequence ID" value="KAG6011161.1"/>
    <property type="molecule type" value="Genomic_DNA"/>
</dbReference>
<keyword evidence="7 9" id="KW-0472">Membrane</keyword>
<feature type="transmembrane region" description="Helical" evidence="9">
    <location>
        <begin position="106"/>
        <end position="127"/>
    </location>
</feature>
<feature type="non-terminal residue" evidence="12">
    <location>
        <position position="1"/>
    </location>
</feature>
<dbReference type="SUPFAM" id="SSF160240">
    <property type="entry name" value="Cation efflux protein cytoplasmic domain-like"/>
    <property type="match status" value="1"/>
</dbReference>
<keyword evidence="3" id="KW-0813">Transport</keyword>
<dbReference type="Pfam" id="PF01545">
    <property type="entry name" value="Cation_efflux"/>
    <property type="match status" value="1"/>
</dbReference>
<dbReference type="GO" id="GO:0016020">
    <property type="term" value="C:membrane"/>
    <property type="evidence" value="ECO:0007669"/>
    <property type="project" value="UniProtKB-SubCell"/>
</dbReference>
<feature type="transmembrane region" description="Helical" evidence="9">
    <location>
        <begin position="148"/>
        <end position="176"/>
    </location>
</feature>
<feature type="domain" description="Cation efflux protein transmembrane" evidence="10">
    <location>
        <begin position="1"/>
        <end position="213"/>
    </location>
</feature>
<dbReference type="OrthoDB" id="9944568at2759"/>
<gene>
    <name evidence="12" type="ORF">E4U43_008485</name>
</gene>
<feature type="region of interest" description="Disordered" evidence="8">
    <location>
        <begin position="334"/>
        <end position="353"/>
    </location>
</feature>
<evidence type="ECO:0000256" key="2">
    <source>
        <dbReference type="ARBA" id="ARBA00008873"/>
    </source>
</evidence>